<protein>
    <submittedName>
        <fullName evidence="1">Uncharacterized protein</fullName>
    </submittedName>
</protein>
<dbReference type="EMBL" id="SNRW01002139">
    <property type="protein sequence ID" value="KAA6393792.1"/>
    <property type="molecule type" value="Genomic_DNA"/>
</dbReference>
<name>A0A5J4WGV8_9EUKA</name>
<accession>A0A5J4WGV8</accession>
<organism evidence="1 2">
    <name type="scientific">Streblomastix strix</name>
    <dbReference type="NCBI Taxonomy" id="222440"/>
    <lineage>
        <taxon>Eukaryota</taxon>
        <taxon>Metamonada</taxon>
        <taxon>Preaxostyla</taxon>
        <taxon>Oxymonadida</taxon>
        <taxon>Streblomastigidae</taxon>
        <taxon>Streblomastix</taxon>
    </lineage>
</organism>
<proteinExistence type="predicted"/>
<evidence type="ECO:0000313" key="2">
    <source>
        <dbReference type="Proteomes" id="UP000324800"/>
    </source>
</evidence>
<dbReference type="Proteomes" id="UP000324800">
    <property type="component" value="Unassembled WGS sequence"/>
</dbReference>
<dbReference type="AlphaFoldDB" id="A0A5J4WGV8"/>
<evidence type="ECO:0000313" key="1">
    <source>
        <dbReference type="EMBL" id="KAA6393792.1"/>
    </source>
</evidence>
<gene>
    <name evidence="1" type="ORF">EZS28_010679</name>
</gene>
<reference evidence="1 2" key="1">
    <citation type="submission" date="2019-03" db="EMBL/GenBank/DDBJ databases">
        <title>Single cell metagenomics reveals metabolic interactions within the superorganism composed of flagellate Streblomastix strix and complex community of Bacteroidetes bacteria on its surface.</title>
        <authorList>
            <person name="Treitli S.C."/>
            <person name="Kolisko M."/>
            <person name="Husnik F."/>
            <person name="Keeling P."/>
            <person name="Hampl V."/>
        </authorList>
    </citation>
    <scope>NUCLEOTIDE SEQUENCE [LARGE SCALE GENOMIC DNA]</scope>
    <source>
        <strain evidence="1">ST1C</strain>
    </source>
</reference>
<comment type="caution">
    <text evidence="1">The sequence shown here is derived from an EMBL/GenBank/DDBJ whole genome shotgun (WGS) entry which is preliminary data.</text>
</comment>
<sequence length="475" mass="54712">MNIDKEDDNEQFDTQNFLNTLAQSLDTPDQWVLEETMEELSPRSKTEALRAMKKCYEEKGVEKVKGVQLAIAVNCNPSLVTRIMSPKPTKKIEKKESATLSVEQEQRLVQYCNQTIDESGYITPIEIRMEASTIARHEEGHSWHDLFLQRHKNEFCTISVNSMEESRFKIKEEDIYEYEQTLTDVLIGITPELIFQGDEVGYQQFADARSKVIIVKQGNQNRPLHYPVDRSETRLSIMACDALSTDVLLPYLLIKRPLDLDKFKAAGIRDNVDAVLAESEGTTMTADLYVNWLLQPCRRTRHIIFKCVIQACSELTNFTYEPSGGITRMILLNESRFLQFRPYDRLWCRQTFPIPLGKPPQRNKQGQMGQITRNYQGQCKELEKVVVFPEVIKNEVQSVIRQYFLVELPLVVASESSYSLVASNIASKLFVYNYMAKNYLLCAFIGKSVKFLQKVATNMFQQQEFSKQVAYLGSF</sequence>